<dbReference type="CDD" id="cd01347">
    <property type="entry name" value="ligand_gated_channel"/>
    <property type="match status" value="1"/>
</dbReference>
<keyword evidence="4 11" id="KW-0812">Transmembrane</keyword>
<dbReference type="Pfam" id="PF07715">
    <property type="entry name" value="Plug"/>
    <property type="match status" value="1"/>
</dbReference>
<keyword evidence="9 11" id="KW-0472">Membrane</keyword>
<dbReference type="Pfam" id="PF00593">
    <property type="entry name" value="TonB_dep_Rec_b-barrel"/>
    <property type="match status" value="1"/>
</dbReference>
<keyword evidence="10 11" id="KW-0998">Cell outer membrane</keyword>
<keyword evidence="3 11" id="KW-1134">Transmembrane beta strand</keyword>
<evidence type="ECO:0000313" key="18">
    <source>
        <dbReference type="Proteomes" id="UP001199044"/>
    </source>
</evidence>
<evidence type="ECO:0000256" key="14">
    <source>
        <dbReference type="PROSITE-ProRule" id="PRU10144"/>
    </source>
</evidence>
<keyword evidence="5 11" id="KW-0732">Signal</keyword>
<evidence type="ECO:0000256" key="4">
    <source>
        <dbReference type="ARBA" id="ARBA00022692"/>
    </source>
</evidence>
<gene>
    <name evidence="11" type="primary">btuB</name>
    <name evidence="17" type="ORF">LDJ79_04640</name>
</gene>
<comment type="caution">
    <text evidence="11">Lacks conserved residue(s) required for the propagation of feature annotation.</text>
</comment>
<feature type="short sequence motif" description="TonB box" evidence="13">
    <location>
        <begin position="30"/>
        <end position="36"/>
    </location>
</feature>
<dbReference type="InterPro" id="IPR010917">
    <property type="entry name" value="TonB_rcpt_CS"/>
</dbReference>
<dbReference type="PANTHER" id="PTHR30069:SF53">
    <property type="entry name" value="COLICIN I RECEPTOR-RELATED"/>
    <property type="match status" value="1"/>
</dbReference>
<dbReference type="Gene3D" id="2.40.170.20">
    <property type="entry name" value="TonB-dependent receptor, beta-barrel domain"/>
    <property type="match status" value="1"/>
</dbReference>
<evidence type="ECO:0000256" key="10">
    <source>
        <dbReference type="ARBA" id="ARBA00023237"/>
    </source>
</evidence>
<feature type="chain" id="PRO_5044924585" description="Vitamin B12 transporter BtuB" evidence="11">
    <location>
        <begin position="20"/>
        <end position="612"/>
    </location>
</feature>
<keyword evidence="18" id="KW-1185">Reference proteome</keyword>
<evidence type="ECO:0000259" key="15">
    <source>
        <dbReference type="Pfam" id="PF00593"/>
    </source>
</evidence>
<sequence precursor="true">MKKSLIVVAVVSTAAHVHAANSQSSSINETVVVTANRFEQPQSAVLASVSIITRQDIESMQADSALEVLRTLPGVEINSLGGKAQDTSIYIRGTSTQHTLVLVDGVKINSATSGGASIGLIPAFAIEKIEVIRGPRAAIYGSDALGGVISITTAGKGKSLHKATIGYGDNNHKLLGWHSSGQLNEQTHGSFIAAKEKSDGHRVYQLAPSEDKHGYDSTSFFGSVNHQFNDQWRLEVSAYKQESDNEYASQYGGPKQESNNDFYSLIGGVNFQVDNYNSKLTVSTAHNEAWDGDANGSSGKSALFTRRNNVVWLNTLTRVDEVAVNIGLDYTKVKAHRGGTSTTDYDDTSKDNKAGFLTSLISVNEFTAEASVRHDDDSSFGGHSTWNVGLGYQLMDSLQVVANSGTGFKAPTFNDLYWPGQGNPELKPEESISNELGLRGYSDWIDWEVSVYKTDIDNLIEWAPVGAGGAWIPANVNKARIKGLEVSAIFDTWSIEHKLSAEWKDPINKETHEQLARRGKQNFSWLVSYNIAKFDLSMVANYVGDRRDNNNDKMGSYTTVDLATRYHFTDHFSMGVKVSNAFNESYVTGLGSGSYYYMADGRNVFASAEYKF</sequence>
<evidence type="ECO:0000256" key="13">
    <source>
        <dbReference type="PROSITE-ProRule" id="PRU10143"/>
    </source>
</evidence>
<dbReference type="SUPFAM" id="SSF56935">
    <property type="entry name" value="Porins"/>
    <property type="match status" value="1"/>
</dbReference>
<keyword evidence="6 11" id="KW-0406">Ion transport</keyword>
<evidence type="ECO:0000256" key="3">
    <source>
        <dbReference type="ARBA" id="ARBA00022452"/>
    </source>
</evidence>
<feature type="domain" description="TonB-dependent receptor plug" evidence="16">
    <location>
        <begin position="43"/>
        <end position="148"/>
    </location>
</feature>
<dbReference type="InterPro" id="IPR000531">
    <property type="entry name" value="Beta-barrel_TonB"/>
</dbReference>
<feature type="short sequence motif" description="TonB C-terminal box" evidence="14">
    <location>
        <begin position="595"/>
        <end position="612"/>
    </location>
</feature>
<dbReference type="Proteomes" id="UP001199044">
    <property type="component" value="Unassembled WGS sequence"/>
</dbReference>
<proteinExistence type="inferred from homology"/>
<evidence type="ECO:0000259" key="16">
    <source>
        <dbReference type="Pfam" id="PF07715"/>
    </source>
</evidence>
<evidence type="ECO:0000256" key="9">
    <source>
        <dbReference type="ARBA" id="ARBA00023136"/>
    </source>
</evidence>
<feature type="domain" description="TonB-dependent receptor-like beta-barrel" evidence="15">
    <location>
        <begin position="207"/>
        <end position="580"/>
    </location>
</feature>
<dbReference type="InterPro" id="IPR010101">
    <property type="entry name" value="B12_transptr_BtuB"/>
</dbReference>
<evidence type="ECO:0000256" key="6">
    <source>
        <dbReference type="ARBA" id="ARBA00023065"/>
    </source>
</evidence>
<evidence type="ECO:0000256" key="2">
    <source>
        <dbReference type="ARBA" id="ARBA00022448"/>
    </source>
</evidence>
<evidence type="ECO:0000256" key="5">
    <source>
        <dbReference type="ARBA" id="ARBA00022729"/>
    </source>
</evidence>
<dbReference type="HAMAP" id="MF_01531">
    <property type="entry name" value="BtuB"/>
    <property type="match status" value="1"/>
</dbReference>
<evidence type="ECO:0000256" key="8">
    <source>
        <dbReference type="ARBA" id="ARBA00023114"/>
    </source>
</evidence>
<feature type="short sequence motif" description="TonB box" evidence="11">
    <location>
        <begin position="29"/>
        <end position="36"/>
    </location>
</feature>
<dbReference type="InterPro" id="IPR036942">
    <property type="entry name" value="Beta-barrel_TonB_sf"/>
</dbReference>
<dbReference type="PANTHER" id="PTHR30069">
    <property type="entry name" value="TONB-DEPENDENT OUTER MEMBRANE RECEPTOR"/>
    <property type="match status" value="1"/>
</dbReference>
<dbReference type="PROSITE" id="PS01156">
    <property type="entry name" value="TONB_DEPENDENT_REC_2"/>
    <property type="match status" value="1"/>
</dbReference>
<organism evidence="17 18">
    <name type="scientific">Vibrio tritonius</name>
    <dbReference type="NCBI Taxonomy" id="1435069"/>
    <lineage>
        <taxon>Bacteria</taxon>
        <taxon>Pseudomonadati</taxon>
        <taxon>Pseudomonadota</taxon>
        <taxon>Gammaproteobacteria</taxon>
        <taxon>Vibrionales</taxon>
        <taxon>Vibrionaceae</taxon>
        <taxon>Vibrio</taxon>
    </lineage>
</organism>
<dbReference type="RefSeq" id="WP_225249765.1">
    <property type="nucleotide sequence ID" value="NZ_JAIWIU010000026.1"/>
</dbReference>
<dbReference type="EMBL" id="JAIWIU010000026">
    <property type="protein sequence ID" value="MCA2015388.1"/>
    <property type="molecule type" value="Genomic_DNA"/>
</dbReference>
<keyword evidence="17" id="KW-0675">Receptor</keyword>
<evidence type="ECO:0000256" key="11">
    <source>
        <dbReference type="HAMAP-Rule" id="MF_01531"/>
    </source>
</evidence>
<evidence type="ECO:0000256" key="12">
    <source>
        <dbReference type="PROSITE-ProRule" id="PRU01360"/>
    </source>
</evidence>
<keyword evidence="7 11" id="KW-0798">TonB box</keyword>
<dbReference type="PROSITE" id="PS52016">
    <property type="entry name" value="TONB_DEPENDENT_REC_3"/>
    <property type="match status" value="1"/>
</dbReference>
<dbReference type="InterPro" id="IPR012910">
    <property type="entry name" value="Plug_dom"/>
</dbReference>
<comment type="subcellular location">
    <subcellularLocation>
        <location evidence="1 11 12">Cell outer membrane</location>
        <topology evidence="1 11 12">Multi-pass membrane protein</topology>
    </subcellularLocation>
</comment>
<dbReference type="InterPro" id="IPR010916">
    <property type="entry name" value="TonB_box_CS"/>
</dbReference>
<dbReference type="InterPro" id="IPR037066">
    <property type="entry name" value="Plug_dom_sf"/>
</dbReference>
<evidence type="ECO:0000313" key="17">
    <source>
        <dbReference type="EMBL" id="MCA2015388.1"/>
    </source>
</evidence>
<accession>A0ABS7YJ48</accession>
<dbReference type="Gene3D" id="2.170.130.10">
    <property type="entry name" value="TonB-dependent receptor, plug domain"/>
    <property type="match status" value="1"/>
</dbReference>
<keyword evidence="8 11" id="KW-0626">Porin</keyword>
<keyword evidence="2 11" id="KW-0813">Transport</keyword>
<evidence type="ECO:0000256" key="7">
    <source>
        <dbReference type="ARBA" id="ARBA00023077"/>
    </source>
</evidence>
<reference evidence="18" key="1">
    <citation type="submission" date="2023-07" db="EMBL/GenBank/DDBJ databases">
        <title>Molecular identification of indigenous halophilic bacteria isolated from red sea cost, biodegradation of synthetic dyes and assessment of degraded metabolite toxicity.</title>
        <authorList>
            <person name="Chaieb K."/>
            <person name="Altayb H.N."/>
        </authorList>
    </citation>
    <scope>NUCLEOTIDE SEQUENCE [LARGE SCALE GENOMIC DNA]</scope>
    <source>
        <strain evidence="18">K20</strain>
    </source>
</reference>
<comment type="caution">
    <text evidence="17">The sequence shown here is derived from an EMBL/GenBank/DDBJ whole genome shotgun (WGS) entry which is preliminary data.</text>
</comment>
<comment type="function">
    <text evidence="11">Involved in the active translocation of vitamin B12 (cyanocobalamin) across the outer membrane to the periplasmic space. It derives its energy for transport by interacting with the trans-periplasmic membrane protein TonB.</text>
</comment>
<evidence type="ECO:0000256" key="1">
    <source>
        <dbReference type="ARBA" id="ARBA00004571"/>
    </source>
</evidence>
<feature type="signal peptide" evidence="11">
    <location>
        <begin position="1"/>
        <end position="19"/>
    </location>
</feature>
<comment type="similarity">
    <text evidence="11">Belongs to the TonB-dependent receptor family. BtuB (TC 1.B.14.3.1) subfamily.</text>
</comment>
<dbReference type="InterPro" id="IPR039426">
    <property type="entry name" value="TonB-dep_rcpt-like"/>
</dbReference>
<dbReference type="PROSITE" id="PS00430">
    <property type="entry name" value="TONB_DEPENDENT_REC_1"/>
    <property type="match status" value="1"/>
</dbReference>
<name>A0ABS7YJ48_9VIBR</name>
<protein>
    <recommendedName>
        <fullName evidence="11">Vitamin B12 transporter BtuB</fullName>
    </recommendedName>
    <alternativeName>
        <fullName evidence="11">Cobalamin receptor</fullName>
    </alternativeName>
    <alternativeName>
        <fullName evidence="11">Outer membrane cobalamin translocator</fullName>
    </alternativeName>
</protein>